<dbReference type="AlphaFoldDB" id="A0A1J4K1Y6"/>
<evidence type="ECO:0000313" key="2">
    <source>
        <dbReference type="Proteomes" id="UP000179807"/>
    </source>
</evidence>
<dbReference type="GO" id="GO:0016480">
    <property type="term" value="P:negative regulation of transcription by RNA polymerase III"/>
    <property type="evidence" value="ECO:0007669"/>
    <property type="project" value="InterPro"/>
</dbReference>
<dbReference type="PANTHER" id="PTHR22504:SF0">
    <property type="entry name" value="REPRESSOR OF RNA POLYMERASE III TRANSCRIPTION MAF1 HOMOLOG"/>
    <property type="match status" value="1"/>
</dbReference>
<dbReference type="PANTHER" id="PTHR22504">
    <property type="entry name" value="REPRESSOR OF RNA POLYMERASE III TRANSCRIPTION MAF1"/>
    <property type="match status" value="1"/>
</dbReference>
<accession>A0A1J4K1Y6</accession>
<dbReference type="InterPro" id="IPR015257">
    <property type="entry name" value="Maf1"/>
</dbReference>
<gene>
    <name evidence="1" type="ORF">TRFO_27414</name>
</gene>
<dbReference type="Gene3D" id="3.40.1000.50">
    <property type="entry name" value="Repressor of RNA polymerase III transcription Maf1"/>
    <property type="match status" value="1"/>
</dbReference>
<dbReference type="OrthoDB" id="277029at2759"/>
<dbReference type="Pfam" id="PF09174">
    <property type="entry name" value="Maf1"/>
    <property type="match status" value="1"/>
</dbReference>
<dbReference type="GO" id="GO:0005634">
    <property type="term" value="C:nucleus"/>
    <property type="evidence" value="ECO:0007669"/>
    <property type="project" value="TreeGrafter"/>
</dbReference>
<dbReference type="GO" id="GO:0000994">
    <property type="term" value="F:RNA polymerase III core binding"/>
    <property type="evidence" value="ECO:0007669"/>
    <property type="project" value="TreeGrafter"/>
</dbReference>
<evidence type="ECO:0000313" key="1">
    <source>
        <dbReference type="EMBL" id="OHT04970.1"/>
    </source>
</evidence>
<comment type="caution">
    <text evidence="1">The sequence shown here is derived from an EMBL/GenBank/DDBJ whole genome shotgun (WGS) entry which is preliminary data.</text>
</comment>
<proteinExistence type="predicted"/>
<organism evidence="1 2">
    <name type="scientific">Tritrichomonas foetus</name>
    <dbReference type="NCBI Taxonomy" id="1144522"/>
    <lineage>
        <taxon>Eukaryota</taxon>
        <taxon>Metamonada</taxon>
        <taxon>Parabasalia</taxon>
        <taxon>Tritrichomonadida</taxon>
        <taxon>Tritrichomonadidae</taxon>
        <taxon>Tritrichomonas</taxon>
    </lineage>
</organism>
<sequence>MKWFNSHLLFNINQELMSVCSTERDMFGQIESFVIDQSDMNKNPQKQNIKINQYHEEKPQSINDILPVEIHPNQDNFRILKSAIEIAFPDFDFSYASPDHFVCINSPEEARSSLSWALSSYFPSATDLCAQVWASLESEIQPALCDIYSYEPNCADAFSAMGAVWKMSYLFYNQKQRKVLHFHLREGGRAIESLSDDDELDIGYEFDDEGSRNWF</sequence>
<protein>
    <submittedName>
        <fullName evidence="1">Repressor of rna polymerase iii transcription</fullName>
    </submittedName>
</protein>
<reference evidence="1" key="1">
    <citation type="submission" date="2016-10" db="EMBL/GenBank/DDBJ databases">
        <authorList>
            <person name="Benchimol M."/>
            <person name="Almeida L.G."/>
            <person name="Vasconcelos A.T."/>
            <person name="Perreira-Neves A."/>
            <person name="Rosa I.A."/>
            <person name="Tasca T."/>
            <person name="Bogo M.R."/>
            <person name="de Souza W."/>
        </authorList>
    </citation>
    <scope>NUCLEOTIDE SEQUENCE [LARGE SCALE GENOMIC DNA]</scope>
    <source>
        <strain evidence="1">K</strain>
    </source>
</reference>
<name>A0A1J4K1Y6_9EUKA</name>
<keyword evidence="2" id="KW-1185">Reference proteome</keyword>
<dbReference type="InterPro" id="IPR038564">
    <property type="entry name" value="Maf1_sf"/>
</dbReference>
<dbReference type="GeneID" id="94840233"/>
<dbReference type="Proteomes" id="UP000179807">
    <property type="component" value="Unassembled WGS sequence"/>
</dbReference>
<dbReference type="VEuPathDB" id="TrichDB:TRFO_27414"/>
<dbReference type="RefSeq" id="XP_068358106.1">
    <property type="nucleotide sequence ID" value="XM_068505529.1"/>
</dbReference>
<dbReference type="EMBL" id="MLAK01000774">
    <property type="protein sequence ID" value="OHT04970.1"/>
    <property type="molecule type" value="Genomic_DNA"/>
</dbReference>